<dbReference type="PANTHER" id="PTHR37302:SF1">
    <property type="entry name" value="PROTEIN DINB"/>
    <property type="match status" value="1"/>
</dbReference>
<dbReference type="OrthoDB" id="65395at2"/>
<evidence type="ECO:0000256" key="1">
    <source>
        <dbReference type="ARBA" id="ARBA00008635"/>
    </source>
</evidence>
<sequence length="156" mass="17470">MTELNWPEDLLRRNTAVNRALLDAINDEDLTLQSCGGGWSVGEHLRHLVNFRQGWVSELSPEFAPQLDGLDTKTVQDIAQALEKGEVAALAAVWEQVQQGSSFQGAYGSHPGLMLTHIAIHDSHHRGQILATLREFSHTVDDNPIWKPWNELEEDL</sequence>
<evidence type="ECO:0000313" key="4">
    <source>
        <dbReference type="EMBL" id="RTR20511.1"/>
    </source>
</evidence>
<dbReference type="PANTHER" id="PTHR37302">
    <property type="entry name" value="SLR1116 PROTEIN"/>
    <property type="match status" value="1"/>
</dbReference>
<comment type="caution">
    <text evidence="4">The sequence shown here is derived from an EMBL/GenBank/DDBJ whole genome shotgun (WGS) entry which is preliminary data.</text>
</comment>
<dbReference type="SUPFAM" id="SSF109854">
    <property type="entry name" value="DinB/YfiT-like putative metalloenzymes"/>
    <property type="match status" value="1"/>
</dbReference>
<evidence type="ECO:0000256" key="2">
    <source>
        <dbReference type="ARBA" id="ARBA00022723"/>
    </source>
</evidence>
<reference evidence="4 5" key="1">
    <citation type="submission" date="2018-12" db="EMBL/GenBank/DDBJ databases">
        <title>Deinococcus radiophilus ATCC 27603 genome sequencing and assembly.</title>
        <authorList>
            <person name="Maclea K.S."/>
            <person name="Maynard C.R."/>
        </authorList>
    </citation>
    <scope>NUCLEOTIDE SEQUENCE [LARGE SCALE GENOMIC DNA]</scope>
    <source>
        <strain evidence="4 5">ATCC 27603</strain>
    </source>
</reference>
<dbReference type="InterPro" id="IPR007837">
    <property type="entry name" value="DinB"/>
</dbReference>
<protein>
    <submittedName>
        <fullName evidence="4">Damage-inducible protein DinB</fullName>
    </submittedName>
</protein>
<comment type="similarity">
    <text evidence="1">Belongs to the DinB family.</text>
</comment>
<organism evidence="4 5">
    <name type="scientific">Deinococcus radiophilus</name>
    <dbReference type="NCBI Taxonomy" id="32062"/>
    <lineage>
        <taxon>Bacteria</taxon>
        <taxon>Thermotogati</taxon>
        <taxon>Deinococcota</taxon>
        <taxon>Deinococci</taxon>
        <taxon>Deinococcales</taxon>
        <taxon>Deinococcaceae</taxon>
        <taxon>Deinococcus</taxon>
    </lineage>
</organism>
<evidence type="ECO:0000256" key="3">
    <source>
        <dbReference type="PIRSR" id="PIRSR607837-1"/>
    </source>
</evidence>
<keyword evidence="5" id="KW-1185">Reference proteome</keyword>
<feature type="binding site" evidence="3">
    <location>
        <position position="121"/>
    </location>
    <ligand>
        <name>a divalent metal cation</name>
        <dbReference type="ChEBI" id="CHEBI:60240"/>
    </ligand>
</feature>
<gene>
    <name evidence="4" type="ORF">EJ104_13225</name>
</gene>
<dbReference type="EMBL" id="RXPE01000053">
    <property type="protein sequence ID" value="RTR20511.1"/>
    <property type="molecule type" value="Genomic_DNA"/>
</dbReference>
<feature type="binding site" evidence="3">
    <location>
        <position position="125"/>
    </location>
    <ligand>
        <name>a divalent metal cation</name>
        <dbReference type="ChEBI" id="CHEBI:60240"/>
    </ligand>
</feature>
<dbReference type="GO" id="GO:0046872">
    <property type="term" value="F:metal ion binding"/>
    <property type="evidence" value="ECO:0007669"/>
    <property type="project" value="UniProtKB-KW"/>
</dbReference>
<name>A0A431VJ60_9DEIO</name>
<dbReference type="Proteomes" id="UP000277766">
    <property type="component" value="Unassembled WGS sequence"/>
</dbReference>
<dbReference type="RefSeq" id="WP_126353553.1">
    <property type="nucleotide sequence ID" value="NZ_CP086381.1"/>
</dbReference>
<proteinExistence type="inferred from homology"/>
<dbReference type="InterPro" id="IPR034660">
    <property type="entry name" value="DinB/YfiT-like"/>
</dbReference>
<evidence type="ECO:0000313" key="5">
    <source>
        <dbReference type="Proteomes" id="UP000277766"/>
    </source>
</evidence>
<accession>A0A431VJ60</accession>
<dbReference type="Pfam" id="PF05163">
    <property type="entry name" value="DinB"/>
    <property type="match status" value="1"/>
</dbReference>
<dbReference type="Gene3D" id="1.20.120.450">
    <property type="entry name" value="dinb family like domain"/>
    <property type="match status" value="1"/>
</dbReference>
<keyword evidence="2 3" id="KW-0479">Metal-binding</keyword>
<feature type="binding site" evidence="3">
    <location>
        <position position="47"/>
    </location>
    <ligand>
        <name>a divalent metal cation</name>
        <dbReference type="ChEBI" id="CHEBI:60240"/>
    </ligand>
</feature>
<dbReference type="AlphaFoldDB" id="A0A431VJ60"/>